<proteinExistence type="predicted"/>
<dbReference type="Proteomes" id="UP000828251">
    <property type="component" value="Unassembled WGS sequence"/>
</dbReference>
<evidence type="ECO:0008006" key="3">
    <source>
        <dbReference type="Google" id="ProtNLM"/>
    </source>
</evidence>
<dbReference type="PANTHER" id="PTHR47481">
    <property type="match status" value="1"/>
</dbReference>
<protein>
    <recommendedName>
        <fullName evidence="3">Retrotransposon Copia-like N-terminal domain-containing protein</fullName>
    </recommendedName>
</protein>
<organism evidence="1 2">
    <name type="scientific">Gossypium stocksii</name>
    <dbReference type="NCBI Taxonomy" id="47602"/>
    <lineage>
        <taxon>Eukaryota</taxon>
        <taxon>Viridiplantae</taxon>
        <taxon>Streptophyta</taxon>
        <taxon>Embryophyta</taxon>
        <taxon>Tracheophyta</taxon>
        <taxon>Spermatophyta</taxon>
        <taxon>Magnoliopsida</taxon>
        <taxon>eudicotyledons</taxon>
        <taxon>Gunneridae</taxon>
        <taxon>Pentapetalae</taxon>
        <taxon>rosids</taxon>
        <taxon>malvids</taxon>
        <taxon>Malvales</taxon>
        <taxon>Malvaceae</taxon>
        <taxon>Malvoideae</taxon>
        <taxon>Gossypium</taxon>
    </lineage>
</organism>
<name>A0A9D3ZQZ8_9ROSI</name>
<gene>
    <name evidence="1" type="ORF">J1N35_028308</name>
</gene>
<accession>A0A9D3ZQZ8</accession>
<reference evidence="1 2" key="1">
    <citation type="journal article" date="2021" name="Plant Biotechnol. J.">
        <title>Multi-omics assisted identification of the key and species-specific regulatory components of drought-tolerant mechanisms in Gossypium stocksii.</title>
        <authorList>
            <person name="Yu D."/>
            <person name="Ke L."/>
            <person name="Zhang D."/>
            <person name="Wu Y."/>
            <person name="Sun Y."/>
            <person name="Mei J."/>
            <person name="Sun J."/>
            <person name="Sun Y."/>
        </authorList>
    </citation>
    <scope>NUCLEOTIDE SEQUENCE [LARGE SCALE GENOMIC DNA]</scope>
    <source>
        <strain evidence="2">cv. E1</strain>
        <tissue evidence="1">Leaf</tissue>
    </source>
</reference>
<dbReference type="PANTHER" id="PTHR47481:SF10">
    <property type="entry name" value="COPIA-LIKE POLYPROTEIN_RETROTRANSPOSON"/>
    <property type="match status" value="1"/>
</dbReference>
<dbReference type="AlphaFoldDB" id="A0A9D3ZQZ8"/>
<evidence type="ECO:0000313" key="2">
    <source>
        <dbReference type="Proteomes" id="UP000828251"/>
    </source>
</evidence>
<keyword evidence="2" id="KW-1185">Reference proteome</keyword>
<dbReference type="EMBL" id="JAIQCV010000009">
    <property type="protein sequence ID" value="KAH1063321.1"/>
    <property type="molecule type" value="Genomic_DNA"/>
</dbReference>
<comment type="caution">
    <text evidence="1">The sequence shown here is derived from an EMBL/GenBank/DDBJ whole genome shotgun (WGS) entry which is preliminary data.</text>
</comment>
<evidence type="ECO:0000313" key="1">
    <source>
        <dbReference type="EMBL" id="KAH1063321.1"/>
    </source>
</evidence>
<sequence>MANVTSADSATESLHTAFNGDRVVNSFPRHDVVKLDDAYIRWQQQVKLILDGYDLLGFLDGTLNSPSRFVQMPEGTLVPNPSAQIFRQQDRLLTSWLLSTISTSHLPSFIDAQSAYDIWTMAANLFATDTGAKNNHVFGINCIP</sequence>